<protein>
    <submittedName>
        <fullName evidence="3">CRISPR type MYXAN-associated protein Cmx8</fullName>
    </submittedName>
</protein>
<dbReference type="RefSeq" id="WP_124976809.1">
    <property type="nucleotide sequence ID" value="NZ_BDQK01000017.1"/>
</dbReference>
<dbReference type="InterPro" id="IPR030928">
    <property type="entry name" value="MYXAN_cmx8"/>
</dbReference>
<evidence type="ECO:0000313" key="4">
    <source>
        <dbReference type="Proteomes" id="UP000287247"/>
    </source>
</evidence>
<dbReference type="NCBIfam" id="TIGR04413">
    <property type="entry name" value="MYXAN_cmx8"/>
    <property type="match status" value="1"/>
</dbReference>
<dbReference type="EMBL" id="BDQK01000017">
    <property type="protein sequence ID" value="GBF82866.1"/>
    <property type="molecule type" value="Genomic_DNA"/>
</dbReference>
<reference evidence="4" key="1">
    <citation type="submission" date="2017-05" db="EMBL/GenBank/DDBJ databases">
        <title>Physiological properties and genetic analysis related to exopolysaccharide production of fresh-water unicellular cyanobacterium Aphanothece sacrum, Suizenji Nori, that has been cultured as a food source in Japan.</title>
        <authorList>
            <person name="Kanesaki Y."/>
            <person name="Yoshikawa S."/>
            <person name="Ohki K."/>
        </authorList>
    </citation>
    <scope>NUCLEOTIDE SEQUENCE [LARGE SCALE GENOMIC DNA]</scope>
    <source>
        <strain evidence="4">FPU1</strain>
    </source>
</reference>
<dbReference type="InterPro" id="IPR056201">
    <property type="entry name" value="Cas8b_N"/>
</dbReference>
<proteinExistence type="predicted"/>
<feature type="domain" description="Type I-B CRISPR Cas8b N-terminal" evidence="1">
    <location>
        <begin position="48"/>
        <end position="309"/>
    </location>
</feature>
<dbReference type="Pfam" id="PF24121">
    <property type="entry name" value="Cas8b_N"/>
    <property type="match status" value="1"/>
</dbReference>
<organism evidence="3 4">
    <name type="scientific">Aphanothece sacrum FPU1</name>
    <dbReference type="NCBI Taxonomy" id="1920663"/>
    <lineage>
        <taxon>Bacteria</taxon>
        <taxon>Bacillati</taxon>
        <taxon>Cyanobacteriota</taxon>
        <taxon>Cyanophyceae</taxon>
        <taxon>Oscillatoriophycideae</taxon>
        <taxon>Chroococcales</taxon>
        <taxon>Aphanothecaceae</taxon>
        <taxon>Aphanothece</taxon>
    </lineage>
</organism>
<dbReference type="Proteomes" id="UP000287247">
    <property type="component" value="Unassembled WGS sequence"/>
</dbReference>
<feature type="domain" description="Type I-B CRISPR Cas8b C-terminal" evidence="2">
    <location>
        <begin position="317"/>
        <end position="544"/>
    </location>
</feature>
<name>A0A401INR9_APHSA</name>
<evidence type="ECO:0000259" key="1">
    <source>
        <dbReference type="Pfam" id="PF24121"/>
    </source>
</evidence>
<dbReference type="InterPro" id="IPR056202">
    <property type="entry name" value="Cas8b_C"/>
</dbReference>
<gene>
    <name evidence="3" type="ORF">AsFPU1_4300</name>
</gene>
<dbReference type="OrthoDB" id="346140at2"/>
<keyword evidence="4" id="KW-1185">Reference proteome</keyword>
<dbReference type="AlphaFoldDB" id="A0A401INR9"/>
<sequence length="561" mass="65407">MKNQKIIELSYQLAELPSSQHRAGLAGLVLMVQNLPNQPWFEERENAIIKLSHLDEYEATLRMNLEGLKALLDFTYGAFNEERWTTTKDKKKKYSEDEIREVEKKDNKGKVKLVKEYRYTVVVPQGAFLPDWDESDEDINKRIWIKLWRDMLWNIVRGVPATRNPFNNRCDGQVYTQDAEKLWKDLSQPDKATGQSGNYYLGAMATTAENIPTKDIIRYQFLLHFAPFIFQIYRPSSINKDGNREFNSYAIVIPDVANLKSFCCSFPKVLKARDHTKIGYLPREALIDLAEEGALDFFILQDRIARRFDEQSLRKSILGAEIIHAEKSGNSIKFQSINYVEPISTMTDRYAQIKDNYWCPWFRKQRLLNLLSLQALPNTPDDESTEVPLWTGFDALLSRIPRKWLEDPYFSHDARQLFNIEILKNQGKNQMNNQSTKIRQYAEIVYQVCQKYVLSKLDSKYDLTWDKCQGNPQKQKEYNEKKTKIANEAFLAVRSRSESQAFIEYFVSTLYPFVKKDEFSQFAEDLFNKTDEIRVLTLLALSSQFSSSKKDESKDANNQAA</sequence>
<accession>A0A401INR9</accession>
<evidence type="ECO:0000313" key="3">
    <source>
        <dbReference type="EMBL" id="GBF82866.1"/>
    </source>
</evidence>
<evidence type="ECO:0000259" key="2">
    <source>
        <dbReference type="Pfam" id="PF24122"/>
    </source>
</evidence>
<dbReference type="Pfam" id="PF24122">
    <property type="entry name" value="Cas8b_C"/>
    <property type="match status" value="1"/>
</dbReference>
<comment type="caution">
    <text evidence="3">The sequence shown here is derived from an EMBL/GenBank/DDBJ whole genome shotgun (WGS) entry which is preliminary data.</text>
</comment>